<dbReference type="GO" id="GO:0051213">
    <property type="term" value="F:dioxygenase activity"/>
    <property type="evidence" value="ECO:0007669"/>
    <property type="project" value="UniProtKB-KW"/>
</dbReference>
<dbReference type="EMBL" id="AP022569">
    <property type="protein sequence ID" value="BBX46293.1"/>
    <property type="molecule type" value="Genomic_DNA"/>
</dbReference>
<dbReference type="Proteomes" id="UP000465866">
    <property type="component" value="Chromosome"/>
</dbReference>
<proteinExistence type="predicted"/>
<evidence type="ECO:0000256" key="3">
    <source>
        <dbReference type="ARBA" id="ARBA00023002"/>
    </source>
</evidence>
<dbReference type="PANTHER" id="PTHR32332:SF20">
    <property type="entry name" value="2-NITROPROPANE DIOXYGENASE-LIKE PROTEIN"/>
    <property type="match status" value="1"/>
</dbReference>
<keyword evidence="1" id="KW-0285">Flavoprotein</keyword>
<evidence type="ECO:0000313" key="4">
    <source>
        <dbReference type="EMBL" id="BBX46293.1"/>
    </source>
</evidence>
<evidence type="ECO:0000256" key="1">
    <source>
        <dbReference type="ARBA" id="ARBA00022630"/>
    </source>
</evidence>
<gene>
    <name evidence="4" type="ORF">MCOO_23080</name>
</gene>
<dbReference type="PANTHER" id="PTHR32332">
    <property type="entry name" value="2-NITROPROPANE DIOXYGENASE"/>
    <property type="match status" value="1"/>
</dbReference>
<dbReference type="KEGG" id="mcoo:MCOO_23080"/>
<sequence>MWRIIPCSDGGLAENQGVTNRIQALLGVQYPVVQAPMTYIARAELAAAVSEGGGLGMIETLTPEGRADLRRVRELTARPVAANLMIQGWKRDPSIVDELAAAEVRHVFTSAGDPALFTKRLHDAGMTVVHVIGSLKGAMKAVDAGVDALVVEGVEGGGFKSALGASTLVLLPLVADRVDLPIIAAGGICDARSAAAAVVLGAEGVQMGTRMLASHEAAVHHNFKDAIMAAGDDGTVMLDLPGNPTMRVLRTGLAARVAAADSEVQLLGRITDLYFDGDMEASVANTGQVSSRIVDLQPASRIVEQTWAEIETALTESRSRLGRRGAAQ</sequence>
<evidence type="ECO:0000313" key="5">
    <source>
        <dbReference type="Proteomes" id="UP000465866"/>
    </source>
</evidence>
<keyword evidence="4" id="KW-0223">Dioxygenase</keyword>
<evidence type="ECO:0000256" key="2">
    <source>
        <dbReference type="ARBA" id="ARBA00022643"/>
    </source>
</evidence>
<dbReference type="CDD" id="cd04730">
    <property type="entry name" value="NPD_like"/>
    <property type="match status" value="1"/>
</dbReference>
<accession>A0A7I7KWI5</accession>
<keyword evidence="2" id="KW-0288">FMN</keyword>
<dbReference type="Pfam" id="PF03060">
    <property type="entry name" value="NMO"/>
    <property type="match status" value="2"/>
</dbReference>
<dbReference type="Gene3D" id="3.20.20.70">
    <property type="entry name" value="Aldolase class I"/>
    <property type="match status" value="1"/>
</dbReference>
<dbReference type="GO" id="GO:0018580">
    <property type="term" value="F:nitronate monooxygenase activity"/>
    <property type="evidence" value="ECO:0007669"/>
    <property type="project" value="InterPro"/>
</dbReference>
<dbReference type="InterPro" id="IPR013785">
    <property type="entry name" value="Aldolase_TIM"/>
</dbReference>
<reference evidence="4 5" key="1">
    <citation type="journal article" date="2019" name="Emerg. Microbes Infect.">
        <title>Comprehensive subspecies identification of 175 nontuberculous mycobacteria species based on 7547 genomic profiles.</title>
        <authorList>
            <person name="Matsumoto Y."/>
            <person name="Kinjo T."/>
            <person name="Motooka D."/>
            <person name="Nabeya D."/>
            <person name="Jung N."/>
            <person name="Uechi K."/>
            <person name="Horii T."/>
            <person name="Iida T."/>
            <person name="Fujita J."/>
            <person name="Nakamura S."/>
        </authorList>
    </citation>
    <scope>NUCLEOTIDE SEQUENCE [LARGE SCALE GENOMIC DNA]</scope>
    <source>
        <strain evidence="4 5">JCM 12404</strain>
    </source>
</reference>
<protein>
    <submittedName>
        <fullName evidence="4">Putative 2-nitropropane dioxygenase, NPD</fullName>
    </submittedName>
</protein>
<keyword evidence="5" id="KW-1185">Reference proteome</keyword>
<organism evidence="4 5">
    <name type="scientific">Mycobacterium cookii</name>
    <dbReference type="NCBI Taxonomy" id="1775"/>
    <lineage>
        <taxon>Bacteria</taxon>
        <taxon>Bacillati</taxon>
        <taxon>Actinomycetota</taxon>
        <taxon>Actinomycetes</taxon>
        <taxon>Mycobacteriales</taxon>
        <taxon>Mycobacteriaceae</taxon>
        <taxon>Mycobacterium</taxon>
    </lineage>
</organism>
<dbReference type="InterPro" id="IPR004136">
    <property type="entry name" value="NMO"/>
</dbReference>
<name>A0A7I7KWI5_9MYCO</name>
<keyword evidence="3" id="KW-0560">Oxidoreductase</keyword>
<dbReference type="SUPFAM" id="SSF51412">
    <property type="entry name" value="Inosine monophosphate dehydrogenase (IMPDH)"/>
    <property type="match status" value="1"/>
</dbReference>
<dbReference type="AlphaFoldDB" id="A0A7I7KWI5"/>